<dbReference type="Pfam" id="PF24516">
    <property type="entry name" value="ARM_KNTC1_2nd"/>
    <property type="match status" value="1"/>
</dbReference>
<reference evidence="7" key="2">
    <citation type="submission" date="2025-09" db="UniProtKB">
        <authorList>
            <consortium name="Ensembl"/>
        </authorList>
    </citation>
    <scope>IDENTIFICATION</scope>
</reference>
<feature type="domain" description="KNTC1 first ARM-repeats" evidence="6">
    <location>
        <begin position="325"/>
        <end position="555"/>
    </location>
</feature>
<dbReference type="GO" id="GO:1990423">
    <property type="term" value="C:RZZ complex"/>
    <property type="evidence" value="ECO:0007669"/>
    <property type="project" value="TreeGrafter"/>
</dbReference>
<evidence type="ECO:0000313" key="7">
    <source>
        <dbReference type="Ensembl" id="ENSSTUP00000035779.1"/>
    </source>
</evidence>
<feature type="region of interest" description="Disordered" evidence="1">
    <location>
        <begin position="927"/>
        <end position="948"/>
    </location>
</feature>
<dbReference type="OMA" id="FYELYLC"/>
<proteinExistence type="predicted"/>
<dbReference type="Pfam" id="PF10493">
    <property type="entry name" value="Rod_C"/>
    <property type="match status" value="1"/>
</dbReference>
<evidence type="ECO:0000259" key="6">
    <source>
        <dbReference type="Pfam" id="PF24520"/>
    </source>
</evidence>
<evidence type="ECO:0000313" key="8">
    <source>
        <dbReference type="Proteomes" id="UP000472277"/>
    </source>
</evidence>
<dbReference type="Ensembl" id="ENSSTUT00000037403.1">
    <property type="protein sequence ID" value="ENSSTUP00000035779.1"/>
    <property type="gene ID" value="ENSSTUG00000014717.1"/>
</dbReference>
<feature type="domain" description="RZZ complex subunit KNTC1/ROD C-terminal" evidence="2">
    <location>
        <begin position="1488"/>
        <end position="2018"/>
    </location>
</feature>
<feature type="domain" description="KNTC1 third ARM-repeats" evidence="4">
    <location>
        <begin position="1228"/>
        <end position="1439"/>
    </location>
</feature>
<evidence type="ECO:0000259" key="3">
    <source>
        <dbReference type="Pfam" id="PF24506"/>
    </source>
</evidence>
<dbReference type="GeneTree" id="ENSGT00390000007883"/>
<dbReference type="InterPro" id="IPR052802">
    <property type="entry name" value="KNTC1"/>
</dbReference>
<dbReference type="GO" id="GO:1903394">
    <property type="term" value="P:protein localization to kinetochore involved in kinetochore assembly"/>
    <property type="evidence" value="ECO:0007669"/>
    <property type="project" value="TreeGrafter"/>
</dbReference>
<name>A0A673YMW7_SALTR</name>
<dbReference type="GO" id="GO:0031267">
    <property type="term" value="F:small GTPase binding"/>
    <property type="evidence" value="ECO:0007669"/>
    <property type="project" value="TreeGrafter"/>
</dbReference>
<dbReference type="Pfam" id="PF24515">
    <property type="entry name" value="ARM_KNTC1_3rd"/>
    <property type="match status" value="1"/>
</dbReference>
<dbReference type="InterPro" id="IPR055403">
    <property type="entry name" value="ARM_KNTC1_1st"/>
</dbReference>
<dbReference type="GO" id="GO:0005737">
    <property type="term" value="C:cytoplasm"/>
    <property type="evidence" value="ECO:0007669"/>
    <property type="project" value="TreeGrafter"/>
</dbReference>
<dbReference type="PANTHER" id="PTHR15688:SF1">
    <property type="entry name" value="KINETOCHORE-ASSOCIATED PROTEIN 1"/>
    <property type="match status" value="1"/>
</dbReference>
<organism evidence="7 8">
    <name type="scientific">Salmo trutta</name>
    <name type="common">Brown trout</name>
    <dbReference type="NCBI Taxonomy" id="8032"/>
    <lineage>
        <taxon>Eukaryota</taxon>
        <taxon>Metazoa</taxon>
        <taxon>Chordata</taxon>
        <taxon>Craniata</taxon>
        <taxon>Vertebrata</taxon>
        <taxon>Euteleostomi</taxon>
        <taxon>Actinopterygii</taxon>
        <taxon>Neopterygii</taxon>
        <taxon>Teleostei</taxon>
        <taxon>Protacanthopterygii</taxon>
        <taxon>Salmoniformes</taxon>
        <taxon>Salmonidae</taxon>
        <taxon>Salmoninae</taxon>
        <taxon>Salmo</taxon>
    </lineage>
</organism>
<dbReference type="GO" id="GO:0000070">
    <property type="term" value="P:mitotic sister chromatid segregation"/>
    <property type="evidence" value="ECO:0007669"/>
    <property type="project" value="TreeGrafter"/>
</dbReference>
<dbReference type="InParanoid" id="A0A673YMW7"/>
<dbReference type="InterPro" id="IPR055405">
    <property type="entry name" value="ARM_KNTC1_3rd"/>
</dbReference>
<protein>
    <submittedName>
        <fullName evidence="7">Kinetochore associated 1</fullName>
    </submittedName>
</protein>
<dbReference type="Pfam" id="PF24520">
    <property type="entry name" value="ARM_KNTC1_1st"/>
    <property type="match status" value="1"/>
</dbReference>
<dbReference type="Proteomes" id="UP000472277">
    <property type="component" value="Chromosome 9"/>
</dbReference>
<evidence type="ECO:0000259" key="5">
    <source>
        <dbReference type="Pfam" id="PF24516"/>
    </source>
</evidence>
<dbReference type="InterPro" id="IPR055404">
    <property type="entry name" value="ARM_KNTC1_2nd"/>
</dbReference>
<keyword evidence="8" id="KW-1185">Reference proteome</keyword>
<dbReference type="PANTHER" id="PTHR15688">
    <property type="entry name" value="KINETOCHORE-ASSOCIATED PROTEIN 1"/>
    <property type="match status" value="1"/>
</dbReference>
<dbReference type="GO" id="GO:0005828">
    <property type="term" value="C:kinetochore microtubule"/>
    <property type="evidence" value="ECO:0007669"/>
    <property type="project" value="TreeGrafter"/>
</dbReference>
<feature type="domain" description="KNTC1 N-terminal" evidence="3">
    <location>
        <begin position="158"/>
        <end position="306"/>
    </location>
</feature>
<dbReference type="GO" id="GO:0007094">
    <property type="term" value="P:mitotic spindle assembly checkpoint signaling"/>
    <property type="evidence" value="ECO:0007669"/>
    <property type="project" value="TreeGrafter"/>
</dbReference>
<dbReference type="InterPro" id="IPR019527">
    <property type="entry name" value="RZZ-complex_KNTC1/ROD_C"/>
</dbReference>
<evidence type="ECO:0000256" key="1">
    <source>
        <dbReference type="SAM" id="MobiDB-lite"/>
    </source>
</evidence>
<evidence type="ECO:0000259" key="2">
    <source>
        <dbReference type="Pfam" id="PF10493"/>
    </source>
</evidence>
<accession>A0A673YMW7</accession>
<gene>
    <name evidence="7" type="primary">KNTC1</name>
    <name evidence="7" type="synonym">kntc1</name>
</gene>
<feature type="domain" description="KNTC1 second ARM-repeats" evidence="5">
    <location>
        <begin position="652"/>
        <end position="816"/>
    </location>
</feature>
<dbReference type="InterPro" id="IPR055402">
    <property type="entry name" value="KNTC1_N"/>
</dbReference>
<reference evidence="7" key="1">
    <citation type="submission" date="2025-08" db="UniProtKB">
        <authorList>
            <consortium name="Ensembl"/>
        </authorList>
    </citation>
    <scope>IDENTIFICATION</scope>
</reference>
<feature type="domain" description="KNTC1 N-terminal" evidence="3">
    <location>
        <begin position="43"/>
        <end position="139"/>
    </location>
</feature>
<dbReference type="Pfam" id="PF24506">
    <property type="entry name" value="KNTC1_N"/>
    <property type="match status" value="2"/>
</dbReference>
<sequence>ILTSSTRESQLVRVDGKTMWNDVELLTNEDTNTGRLCNVREENSGLYQVDTLVKIASPEKVLSDPQLYSSSSSNCSIVVADSTVILFDLSYQTILLHLDFDSYVDTVDDCLDGQFLVVCERNGNLHLIYVPQKSTLLTRVRDGSDLISPMIFQRLNVSLQSLIKTDFCSTKEIHGGGCNTAVMCNLGNEIHLMIGVWLCASNCTALLQKIWVRKILVVDNLMYVLSAENILSLWDLHFLVMVCCWPDLSIHDFLLITECDSASIATYVFTSMSLQVRSLPSMTVLYSLEVSSTACLVQTRISTEHISSVVMRCFTEALPENRLSRLLYKHKFEEAEKFAIAFELDVELVYKVKLDFVLEQLASASVGGYGQDVWSDLVEEAKTNLMKIMDEQYVVEYCLKAPWPTFDTAEKMLNHAATRCPSSQIQEALARLATFCCLHSLDNGISWIEFLNITDYVGDMLSHLREGDLKGAQHLWLRHEGEIAVQFDERGLDALLSSIPEDLPSQDLCLWLRSVIVPFVRRVVPRGQKILARWLEQRARILELTEKGAWPQNGLNLAELGLPSLWMWIPSEDDYGSEEVEHLKSLVSNLRQLLGLYNKYNCRLSLSVFEKASVRSVAFLMLDKVPAPELIPATVEGSVRPYSLEHQLPLDELLLQYIKDLLERCSSQTTTLFTEWEAKAVAVLGCITDTDLVVDAVLEIMQKAVVPWTELVERLVQQHLEMVGPKQELLKESYRLMEMRKLLRGYGIRNFNLSNNTQIMTLVRYILKQDLPTSLEDSLKLAGAYKLPTSQIHILYLIQLISQSKSEPCVTLLKKLAPEEAECVIERLANWARLELQDKDHVSEEHKKHQMVIAQVMVEALTFLQRIQKGDAFKSVDCENNLMMFKAIAHLQEDFDIFLTPNNYEDPKVRKQFQEYHITAYENTRARGPSKSKVTATPMVANDPDGKTKNISTEAGLRRLARQLQRTEQELWADLALRALGVGKVDKALKILSELYKHHGTTSTGKVLFSAAQKLCQMLEADVPMILPEGVDLPAVIHKLVCQAVTVCHSDLLLDCVELCKSTRAAMDVYHQCQLSDNYGFIAKDLSLAAERDPYSQWSFQDVFKEDCIILDPVSVLPVQYEITNCLLPFSDRKLYPLDCSCLSHCSFQQDANFLNPLLVPLASMHQMLQECSQLELAFRLLVNSFGSCLQHVTSNIMNVKLGIQALQKYKECLSDLRTTTLSSINAVAVALLHKVFNWRVVDCDLAIGLCTLLSKTEVFKILWKVIDNTWQNYDKILAVAMVGAHLCNLYSEQEERKKFLSVITDAEWGIELGKLGISIQSVFRQCPEMKNNLIPTLVKNKNTTPEIILQYCSTFGLNRDEVINQYITTLLLLQEEEGAAGDPGAGQGEEQPLGHADALERALQIIPMLHSTRNLTISLSAAILKLSPYNYERIEGVLRIIQTADEQITSISISQAIGLLQHLKSYKRISPPTDLESSHLLENCLEPSALANIRLPFHLLMQTTSYWKIISPELSEETFPTLLLISKLMKVSVDKLYMSAVNHVFERSMKPLLLEQHKRRQKHTSSKETFKVAKTIMGYIHCIQNPEWAAATAHKIAQELPPGQTKTQSLKFCLALGDAWLKDPKLEEAARTRVETFLSKLKLQFQRSATENVLMSSQLNSPEHLKLTGQPARLIVILYEHSSVEQRFRGSAGQTHPDIHAVCKEIAAINSVDFLKIRSMLLEKWICKTGPAAAKDINNQDCVNDIQEDSDLMRVVYLLQIYSMDVGVGLLSPILSAETWPLSSSGPRLTFCHRSRALLCLIHIADPTTLETQYYLKCYIYLSQLEDLNIPYTVESFLNSPKEGMVKGLWKNHSHEPQAVRLVADLSLEYQVFDPQLWNGLLQKLLGFNMVRRGRLHTVSSFSRTWRSMILAPFVSASLPLSPQQQATLYRTFVLLLKCPFLLNLDLIGIANRFAQFSLPGFALGALLLIPCAKRKGQQIQGLLSACNPITILEQLDEHMNTGELAGVPSQIRDTVLTFICQNGQYQKLWKTKHFNLLKQHIVSSGDSNQVKNLVDYLISHSCEEDANSLAHEYLKHRERKGKLIPDISPASSALKVTIVGNPI</sequence>
<evidence type="ECO:0000259" key="4">
    <source>
        <dbReference type="Pfam" id="PF24515"/>
    </source>
</evidence>